<keyword evidence="4" id="KW-0749">Sporulation</keyword>
<feature type="compositionally biased region" description="Low complexity" evidence="9">
    <location>
        <begin position="527"/>
        <end position="558"/>
    </location>
</feature>
<comment type="caution">
    <text evidence="11">The sequence shown here is derived from an EMBL/GenBank/DDBJ whole genome shotgun (WGS) entry which is preliminary data.</text>
</comment>
<evidence type="ECO:0000259" key="10">
    <source>
        <dbReference type="PROSITE" id="PS51821"/>
    </source>
</evidence>
<feature type="compositionally biased region" description="Low complexity" evidence="9">
    <location>
        <begin position="421"/>
        <end position="444"/>
    </location>
</feature>
<dbReference type="InterPro" id="IPR037525">
    <property type="entry name" value="Velvet_dom"/>
</dbReference>
<evidence type="ECO:0000256" key="8">
    <source>
        <dbReference type="ARBA" id="ARBA00038005"/>
    </source>
</evidence>
<keyword evidence="6" id="KW-0804">Transcription</keyword>
<evidence type="ECO:0000256" key="6">
    <source>
        <dbReference type="ARBA" id="ARBA00023163"/>
    </source>
</evidence>
<dbReference type="GO" id="GO:0043455">
    <property type="term" value="P:regulation of secondary metabolic process"/>
    <property type="evidence" value="ECO:0007669"/>
    <property type="project" value="UniProtKB-ARBA"/>
</dbReference>
<accession>A0A167ZRY4</accession>
<dbReference type="FunFam" id="2.60.40.3960:FF:000001">
    <property type="entry name" value="Sexual development activator VeA"/>
    <property type="match status" value="1"/>
</dbReference>
<dbReference type="Pfam" id="PF11754">
    <property type="entry name" value="Velvet"/>
    <property type="match status" value="2"/>
</dbReference>
<organism evidence="11 12">
    <name type="scientific">Niveomyces insectorum RCEF 264</name>
    <dbReference type="NCBI Taxonomy" id="1081102"/>
    <lineage>
        <taxon>Eukaryota</taxon>
        <taxon>Fungi</taxon>
        <taxon>Dikarya</taxon>
        <taxon>Ascomycota</taxon>
        <taxon>Pezizomycotina</taxon>
        <taxon>Sordariomycetes</taxon>
        <taxon>Hypocreomycetidae</taxon>
        <taxon>Hypocreales</taxon>
        <taxon>Cordycipitaceae</taxon>
        <taxon>Niveomyces</taxon>
    </lineage>
</organism>
<feature type="compositionally biased region" description="Low complexity" evidence="9">
    <location>
        <begin position="344"/>
        <end position="354"/>
    </location>
</feature>
<dbReference type="GO" id="GO:0005634">
    <property type="term" value="C:nucleus"/>
    <property type="evidence" value="ECO:0007669"/>
    <property type="project" value="UniProtKB-SubCell"/>
</dbReference>
<evidence type="ECO:0000256" key="5">
    <source>
        <dbReference type="ARBA" id="ARBA00023015"/>
    </source>
</evidence>
<comment type="similarity">
    <text evidence="8">Belongs to the velvet family. VeA subfamily.</text>
</comment>
<sequence length="635" mass="68954">MVAPPIAVAHAEPVIVDRVTRSGRHLWYHLEVIQQPERARACGAGPKSSADRRPVDPPPVVELRIFEGPSLEHAKDITFTYDANFFLFSTLEHARVMAHGRVQAPAATTPPVLTGMPVSGMAYLDRPREAGYFLFPDLSVRHEGRYRLTFNLFEQTKETGDLDKEPSDGSGGPVHTAESFDWRMEVKSDDFMVFSAKKFPGLTESTALSRTVAEQGCRVRIRRDVRMRRREGKSAAAAAAAAAAATNGNDVRDEEYARRHRIQTPDVGSDYRGRSLSTESINRTPYAPDTHAPRRPSMSDYHHPGAAAGATAPSPQSVPSVPLGFGSSNANNNSSGSLRFDGKPASSSYPQPSSSVPPSPTYATAHSLSSYAQSLQQHQQQQQPPQHHVSTTSSSSSYSAAASSPVQPPPAHLYHHQQERPASSSQQYSAAPTPPMSSGVAPSPVSAPAPAPSPKRESFGLMDYRRMSTSHPPPPLTAEVGNDRRSDLARQFPPMTSPSESKTMTLPSLSEMIAFQTEKSQSLHHTNGNSSNSNNNNNNSTSPNSDRVPSLSQLLLPQPVLPAPSPSSSSSLANKKRSYGQYNNLDEASDAYVASNPIKNHARQTDAARDYDELWWKRADGSVWTARGEVTQPRA</sequence>
<feature type="compositionally biased region" description="Low complexity" evidence="9">
    <location>
        <begin position="304"/>
        <end position="313"/>
    </location>
</feature>
<dbReference type="GO" id="GO:0034250">
    <property type="term" value="P:positive regulation of amide metabolic process"/>
    <property type="evidence" value="ECO:0007669"/>
    <property type="project" value="UniProtKB-ARBA"/>
</dbReference>
<evidence type="ECO:0000313" key="11">
    <source>
        <dbReference type="EMBL" id="OAA67843.1"/>
    </source>
</evidence>
<gene>
    <name evidence="11" type="ORF">SPI_00038</name>
</gene>
<keyword evidence="5" id="KW-0805">Transcription regulation</keyword>
<reference evidence="11 12" key="1">
    <citation type="journal article" date="2016" name="Genome Biol. Evol.">
        <title>Divergent and convergent evolution of fungal pathogenicity.</title>
        <authorList>
            <person name="Shang Y."/>
            <person name="Xiao G."/>
            <person name="Zheng P."/>
            <person name="Cen K."/>
            <person name="Zhan S."/>
            <person name="Wang C."/>
        </authorList>
    </citation>
    <scope>NUCLEOTIDE SEQUENCE [LARGE SCALE GENOMIC DNA]</scope>
    <source>
        <strain evidence="11 12">RCEF 264</strain>
    </source>
</reference>
<dbReference type="PROSITE" id="PS51821">
    <property type="entry name" value="VELVET"/>
    <property type="match status" value="1"/>
</dbReference>
<dbReference type="Gene3D" id="2.60.40.3960">
    <property type="entry name" value="Velvet domain"/>
    <property type="match status" value="1"/>
</dbReference>
<dbReference type="PANTHER" id="PTHR33572">
    <property type="entry name" value="SPORE DEVELOPMENT REGULATOR VOSA"/>
    <property type="match status" value="1"/>
</dbReference>
<evidence type="ECO:0000313" key="12">
    <source>
        <dbReference type="Proteomes" id="UP000076874"/>
    </source>
</evidence>
<feature type="compositionally biased region" description="Polar residues" evidence="9">
    <location>
        <begin position="497"/>
        <end position="508"/>
    </location>
</feature>
<evidence type="ECO:0000256" key="7">
    <source>
        <dbReference type="ARBA" id="ARBA00023242"/>
    </source>
</evidence>
<dbReference type="InterPro" id="IPR021740">
    <property type="entry name" value="Velvet"/>
</dbReference>
<feature type="domain" description="Velvet" evidence="10">
    <location>
        <begin position="23"/>
        <end position="222"/>
    </location>
</feature>
<evidence type="ECO:0000256" key="9">
    <source>
        <dbReference type="SAM" id="MobiDB-lite"/>
    </source>
</evidence>
<proteinExistence type="inferred from homology"/>
<dbReference type="OrthoDB" id="5384689at2759"/>
<dbReference type="AlphaFoldDB" id="A0A167ZRY4"/>
<evidence type="ECO:0000256" key="3">
    <source>
        <dbReference type="ARBA" id="ARBA00022490"/>
    </source>
</evidence>
<evidence type="ECO:0000256" key="2">
    <source>
        <dbReference type="ARBA" id="ARBA00004496"/>
    </source>
</evidence>
<dbReference type="GO" id="GO:0030435">
    <property type="term" value="P:sporulation resulting in formation of a cellular spore"/>
    <property type="evidence" value="ECO:0007669"/>
    <property type="project" value="UniProtKB-KW"/>
</dbReference>
<dbReference type="Proteomes" id="UP000076874">
    <property type="component" value="Unassembled WGS sequence"/>
</dbReference>
<feature type="compositionally biased region" description="Low complexity" evidence="9">
    <location>
        <begin position="326"/>
        <end position="337"/>
    </location>
</feature>
<evidence type="ECO:0000256" key="1">
    <source>
        <dbReference type="ARBA" id="ARBA00004123"/>
    </source>
</evidence>
<feature type="compositionally biased region" description="Basic and acidic residues" evidence="9">
    <location>
        <begin position="454"/>
        <end position="466"/>
    </location>
</feature>
<dbReference type="InterPro" id="IPR038491">
    <property type="entry name" value="Velvet_dom_sf"/>
</dbReference>
<dbReference type="STRING" id="1081102.A0A167ZRY4"/>
<evidence type="ECO:0000256" key="4">
    <source>
        <dbReference type="ARBA" id="ARBA00022969"/>
    </source>
</evidence>
<keyword evidence="7" id="KW-0539">Nucleus</keyword>
<dbReference type="GO" id="GO:0005737">
    <property type="term" value="C:cytoplasm"/>
    <property type="evidence" value="ECO:0007669"/>
    <property type="project" value="UniProtKB-SubCell"/>
</dbReference>
<feature type="region of interest" description="Disordered" evidence="9">
    <location>
        <begin position="245"/>
        <end position="581"/>
    </location>
</feature>
<keyword evidence="12" id="KW-1185">Reference proteome</keyword>
<comment type="subcellular location">
    <subcellularLocation>
        <location evidence="2">Cytoplasm</location>
    </subcellularLocation>
    <subcellularLocation>
        <location evidence="1">Nucleus</location>
    </subcellularLocation>
</comment>
<feature type="compositionally biased region" description="Polar residues" evidence="9">
    <location>
        <begin position="517"/>
        <end position="526"/>
    </location>
</feature>
<dbReference type="EMBL" id="AZHD01000001">
    <property type="protein sequence ID" value="OAA67843.1"/>
    <property type="molecule type" value="Genomic_DNA"/>
</dbReference>
<feature type="compositionally biased region" description="Low complexity" evidence="9">
    <location>
        <begin position="365"/>
        <end position="405"/>
    </location>
</feature>
<dbReference type="GO" id="GO:0051176">
    <property type="term" value="P:positive regulation of sulfur metabolic process"/>
    <property type="evidence" value="ECO:0007669"/>
    <property type="project" value="UniProtKB-ARBA"/>
</dbReference>
<keyword evidence="3" id="KW-0963">Cytoplasm</keyword>
<name>A0A167ZRY4_9HYPO</name>
<protein>
    <submittedName>
        <fullName evidence="11">Sexual development activator</fullName>
    </submittedName>
</protein>
<dbReference type="PANTHER" id="PTHR33572:SF14">
    <property type="entry name" value="DEVELOPMENTAL AND SECONDARY METABOLISM REGULATOR VEA"/>
    <property type="match status" value="1"/>
</dbReference>